<comment type="pathway">
    <text evidence="1 7">Cell wall biogenesis; peptidoglycan biosynthesis.</text>
</comment>
<keyword evidence="4 7" id="KW-0133">Cell shape</keyword>
<name>A0ABU9TAE0_9HYPH</name>
<dbReference type="Proteomes" id="UP001477870">
    <property type="component" value="Unassembled WGS sequence"/>
</dbReference>
<keyword evidence="3 10" id="KW-0808">Transferase</keyword>
<dbReference type="Pfam" id="PF03734">
    <property type="entry name" value="YkuD"/>
    <property type="match status" value="1"/>
</dbReference>
<evidence type="ECO:0000313" key="11">
    <source>
        <dbReference type="Proteomes" id="UP001477870"/>
    </source>
</evidence>
<keyword evidence="8" id="KW-0732">Signal</keyword>
<accession>A0ABU9TAE0</accession>
<proteinExistence type="inferred from homology"/>
<feature type="signal peptide" evidence="8">
    <location>
        <begin position="1"/>
        <end position="17"/>
    </location>
</feature>
<dbReference type="InterPro" id="IPR050979">
    <property type="entry name" value="LD-transpeptidase"/>
</dbReference>
<evidence type="ECO:0000313" key="10">
    <source>
        <dbReference type="EMBL" id="MEM5502626.1"/>
    </source>
</evidence>
<evidence type="ECO:0000256" key="3">
    <source>
        <dbReference type="ARBA" id="ARBA00022679"/>
    </source>
</evidence>
<sequence length="326" mass="36000">MRFILFAFILLAQTAQAAAQNLPATSEEFDQIKIGSAQLYKPAKPFRDQRIITLQIIMDRAGFSPGVIDGLDTKRFHMQLRAFKTAHNYDFKLNDQQAVAQLLAQSGGDVFVDYEITAKDLSYKFTPDIPERYVDQASMERIDFTSAQEMFAERFHMDEQYLIELNEGKDFSKAGETIKVAAFGKYLQKRIARIEADKKNLQVRGYDSKGNIVATYPASIGSTVTPSPTGTHTVRNKAQNPAYTYDPNGSAQPGQSKGLVLLPPGPNGPVGNAWIGLSKKTYGIHGTPDPSNIGVTASVGCVRLTNWDALELARLVNRGVQVTFIE</sequence>
<dbReference type="PROSITE" id="PS52029">
    <property type="entry name" value="LD_TPASE"/>
    <property type="match status" value="1"/>
</dbReference>
<comment type="similarity">
    <text evidence="2">Belongs to the YkuD family.</text>
</comment>
<feature type="domain" description="L,D-TPase catalytic" evidence="9">
    <location>
        <begin position="192"/>
        <end position="325"/>
    </location>
</feature>
<evidence type="ECO:0000256" key="1">
    <source>
        <dbReference type="ARBA" id="ARBA00004752"/>
    </source>
</evidence>
<feature type="active site" description="Proton donor/acceptor" evidence="7">
    <location>
        <position position="285"/>
    </location>
</feature>
<evidence type="ECO:0000259" key="9">
    <source>
        <dbReference type="PROSITE" id="PS52029"/>
    </source>
</evidence>
<dbReference type="Gene3D" id="2.40.440.10">
    <property type="entry name" value="L,D-transpeptidase catalytic domain-like"/>
    <property type="match status" value="1"/>
</dbReference>
<dbReference type="CDD" id="cd16913">
    <property type="entry name" value="YkuD_like"/>
    <property type="match status" value="1"/>
</dbReference>
<keyword evidence="10" id="KW-0012">Acyltransferase</keyword>
<evidence type="ECO:0000256" key="4">
    <source>
        <dbReference type="ARBA" id="ARBA00022960"/>
    </source>
</evidence>
<dbReference type="EMBL" id="JBBMQO010000007">
    <property type="protein sequence ID" value="MEM5502626.1"/>
    <property type="molecule type" value="Genomic_DNA"/>
</dbReference>
<dbReference type="PANTHER" id="PTHR30582">
    <property type="entry name" value="L,D-TRANSPEPTIDASE"/>
    <property type="match status" value="1"/>
</dbReference>
<dbReference type="EC" id="2.3.2.-" evidence="10"/>
<comment type="caution">
    <text evidence="10">The sequence shown here is derived from an EMBL/GenBank/DDBJ whole genome shotgun (WGS) entry which is preliminary data.</text>
</comment>
<gene>
    <name evidence="10" type="ORF">WNY59_13605</name>
</gene>
<dbReference type="PANTHER" id="PTHR30582:SF30">
    <property type="entry name" value="BLR4375 PROTEIN"/>
    <property type="match status" value="1"/>
</dbReference>
<dbReference type="InterPro" id="IPR005490">
    <property type="entry name" value="LD_TPept_cat_dom"/>
</dbReference>
<keyword evidence="6 7" id="KW-0961">Cell wall biogenesis/degradation</keyword>
<evidence type="ECO:0000256" key="6">
    <source>
        <dbReference type="ARBA" id="ARBA00023316"/>
    </source>
</evidence>
<dbReference type="GO" id="GO:0016746">
    <property type="term" value="F:acyltransferase activity"/>
    <property type="evidence" value="ECO:0007669"/>
    <property type="project" value="UniProtKB-KW"/>
</dbReference>
<organism evidence="10 11">
    <name type="scientific">Ahrensia kielensis</name>
    <dbReference type="NCBI Taxonomy" id="76980"/>
    <lineage>
        <taxon>Bacteria</taxon>
        <taxon>Pseudomonadati</taxon>
        <taxon>Pseudomonadota</taxon>
        <taxon>Alphaproteobacteria</taxon>
        <taxon>Hyphomicrobiales</taxon>
        <taxon>Ahrensiaceae</taxon>
        <taxon>Ahrensia</taxon>
    </lineage>
</organism>
<protein>
    <submittedName>
        <fullName evidence="10">L,D-transpeptidase</fullName>
        <ecNumber evidence="10">2.3.2.-</ecNumber>
    </submittedName>
</protein>
<evidence type="ECO:0000256" key="7">
    <source>
        <dbReference type="PROSITE-ProRule" id="PRU01373"/>
    </source>
</evidence>
<evidence type="ECO:0000256" key="2">
    <source>
        <dbReference type="ARBA" id="ARBA00005992"/>
    </source>
</evidence>
<keyword evidence="11" id="KW-1185">Reference proteome</keyword>
<keyword evidence="5 7" id="KW-0573">Peptidoglycan synthesis</keyword>
<dbReference type="RefSeq" id="WP_342848889.1">
    <property type="nucleotide sequence ID" value="NZ_JBBMQO010000007.1"/>
</dbReference>
<evidence type="ECO:0000256" key="8">
    <source>
        <dbReference type="SAM" id="SignalP"/>
    </source>
</evidence>
<reference evidence="10 11" key="1">
    <citation type="submission" date="2024-03" db="EMBL/GenBank/DDBJ databases">
        <title>Community enrichment and isolation of bacterial strains for fucoidan degradation.</title>
        <authorList>
            <person name="Sichert A."/>
        </authorList>
    </citation>
    <scope>NUCLEOTIDE SEQUENCE [LARGE SCALE GENOMIC DNA]</scope>
    <source>
        <strain evidence="10 11">AS62</strain>
    </source>
</reference>
<feature type="chain" id="PRO_5047536059" evidence="8">
    <location>
        <begin position="18"/>
        <end position="326"/>
    </location>
</feature>
<evidence type="ECO:0000256" key="5">
    <source>
        <dbReference type="ARBA" id="ARBA00022984"/>
    </source>
</evidence>
<dbReference type="SUPFAM" id="SSF141523">
    <property type="entry name" value="L,D-transpeptidase catalytic domain-like"/>
    <property type="match status" value="1"/>
</dbReference>
<feature type="active site" description="Nucleophile" evidence="7">
    <location>
        <position position="301"/>
    </location>
</feature>
<dbReference type="InterPro" id="IPR038063">
    <property type="entry name" value="Transpep_catalytic_dom"/>
</dbReference>